<keyword evidence="1" id="KW-1133">Transmembrane helix</keyword>
<evidence type="ECO:0000256" key="1">
    <source>
        <dbReference type="SAM" id="Phobius"/>
    </source>
</evidence>
<dbReference type="PANTHER" id="PTHR42077">
    <property type="entry name" value="YALI0F30239P"/>
    <property type="match status" value="1"/>
</dbReference>
<name>A0ABR3ZIY1_9PEZI</name>
<keyword evidence="1" id="KW-0812">Transmembrane</keyword>
<feature type="transmembrane region" description="Helical" evidence="1">
    <location>
        <begin position="6"/>
        <end position="25"/>
    </location>
</feature>
<gene>
    <name evidence="2" type="ORF">Cpir12675_000962</name>
</gene>
<proteinExistence type="predicted"/>
<keyword evidence="3" id="KW-1185">Reference proteome</keyword>
<evidence type="ECO:0000313" key="3">
    <source>
        <dbReference type="Proteomes" id="UP001583280"/>
    </source>
</evidence>
<comment type="caution">
    <text evidence="2">The sequence shown here is derived from an EMBL/GenBank/DDBJ whole genome shotgun (WGS) entry which is preliminary data.</text>
</comment>
<evidence type="ECO:0000313" key="2">
    <source>
        <dbReference type="EMBL" id="KAL1900380.1"/>
    </source>
</evidence>
<sequence length="92" mass="10313">MSALAQLIPLAVFLIIVIGIVWVLYQAYLTSIGVRDAANERMNKKNIAFSKDGLKVGVKSINTEKYVDGTQKWMVKAWNLSGNSLEDNKKRK</sequence>
<dbReference type="Proteomes" id="UP001583280">
    <property type="component" value="Unassembled WGS sequence"/>
</dbReference>
<accession>A0ABR3ZIY1</accession>
<dbReference type="EMBL" id="JAWDJO010000013">
    <property type="protein sequence ID" value="KAL1900380.1"/>
    <property type="molecule type" value="Genomic_DNA"/>
</dbReference>
<reference evidence="2 3" key="1">
    <citation type="journal article" date="2024" name="IMA Fungus">
        <title>IMA Genome - F19 : A genome assembly and annotation guide to empower mycologists, including annotated draft genome sequences of Ceratocystis pirilliformis, Diaporthe australafricana, Fusarium ophioides, Paecilomyces lecythidis, and Sporothrix stenoceras.</title>
        <authorList>
            <person name="Aylward J."/>
            <person name="Wilson A.M."/>
            <person name="Visagie C.M."/>
            <person name="Spraker J."/>
            <person name="Barnes I."/>
            <person name="Buitendag C."/>
            <person name="Ceriani C."/>
            <person name="Del Mar Angel L."/>
            <person name="du Plessis D."/>
            <person name="Fuchs T."/>
            <person name="Gasser K."/>
            <person name="Kramer D."/>
            <person name="Li W."/>
            <person name="Munsamy K."/>
            <person name="Piso A."/>
            <person name="Price J.L."/>
            <person name="Sonnekus B."/>
            <person name="Thomas C."/>
            <person name="van der Nest A."/>
            <person name="van Dijk A."/>
            <person name="van Heerden A."/>
            <person name="van Vuuren N."/>
            <person name="Yilmaz N."/>
            <person name="Duong T.A."/>
            <person name="van der Merwe N.A."/>
            <person name="Wingfield M.J."/>
            <person name="Wingfield B.D."/>
        </authorList>
    </citation>
    <scope>NUCLEOTIDE SEQUENCE [LARGE SCALE GENOMIC DNA]</scope>
    <source>
        <strain evidence="2 3">CMW 12675</strain>
    </source>
</reference>
<keyword evidence="1" id="KW-0472">Membrane</keyword>
<dbReference type="PANTHER" id="PTHR42077:SF1">
    <property type="entry name" value="YALI0F30239P"/>
    <property type="match status" value="1"/>
</dbReference>
<protein>
    <submittedName>
        <fullName evidence="2">Uncharacterized protein</fullName>
    </submittedName>
</protein>
<organism evidence="2 3">
    <name type="scientific">Ceratocystis pirilliformis</name>
    <dbReference type="NCBI Taxonomy" id="259994"/>
    <lineage>
        <taxon>Eukaryota</taxon>
        <taxon>Fungi</taxon>
        <taxon>Dikarya</taxon>
        <taxon>Ascomycota</taxon>
        <taxon>Pezizomycotina</taxon>
        <taxon>Sordariomycetes</taxon>
        <taxon>Hypocreomycetidae</taxon>
        <taxon>Microascales</taxon>
        <taxon>Ceratocystidaceae</taxon>
        <taxon>Ceratocystis</taxon>
    </lineage>
</organism>